<dbReference type="InterPro" id="IPR006343">
    <property type="entry name" value="DnaB/C_C"/>
</dbReference>
<evidence type="ECO:0000259" key="2">
    <source>
        <dbReference type="Pfam" id="PF07261"/>
    </source>
</evidence>
<dbReference type="NCBIfam" id="TIGR01446">
    <property type="entry name" value="DnaD_dom"/>
    <property type="match status" value="2"/>
</dbReference>
<dbReference type="EMBL" id="CP058649">
    <property type="protein sequence ID" value="QUI20838.1"/>
    <property type="molecule type" value="Genomic_DNA"/>
</dbReference>
<dbReference type="AlphaFoldDB" id="A0A8J8MGE9"/>
<reference evidence="3" key="1">
    <citation type="submission" date="2020-07" db="EMBL/GenBank/DDBJ databases">
        <title>Vallitalea pronyensis genome.</title>
        <authorList>
            <person name="Postec A."/>
        </authorList>
    </citation>
    <scope>NUCLEOTIDE SEQUENCE</scope>
    <source>
        <strain evidence="3">FatNI3</strain>
    </source>
</reference>
<accession>A0A8J8MGE9</accession>
<proteinExistence type="inferred from homology"/>
<dbReference type="InterPro" id="IPR034829">
    <property type="entry name" value="DnaD-like_sf"/>
</dbReference>
<dbReference type="RefSeq" id="WP_212696296.1">
    <property type="nucleotide sequence ID" value="NZ_CP058649.1"/>
</dbReference>
<dbReference type="InterPro" id="IPR053162">
    <property type="entry name" value="DnaD"/>
</dbReference>
<dbReference type="PIRSF" id="PIRSF033722">
    <property type="entry name" value="DnaD_CA_C3587_prd"/>
    <property type="match status" value="1"/>
</dbReference>
<organism evidence="3 4">
    <name type="scientific">Vallitalea pronyensis</name>
    <dbReference type="NCBI Taxonomy" id="1348613"/>
    <lineage>
        <taxon>Bacteria</taxon>
        <taxon>Bacillati</taxon>
        <taxon>Bacillota</taxon>
        <taxon>Clostridia</taxon>
        <taxon>Lachnospirales</taxon>
        <taxon>Vallitaleaceae</taxon>
        <taxon>Vallitalea</taxon>
    </lineage>
</organism>
<feature type="domain" description="DnaB/C C-terminal" evidence="2">
    <location>
        <begin position="243"/>
        <end position="306"/>
    </location>
</feature>
<comment type="similarity">
    <text evidence="1">Belongs to the DnaB/DnaD family.</text>
</comment>
<dbReference type="KEGG" id="vpy:HZI73_00275"/>
<evidence type="ECO:0000313" key="4">
    <source>
        <dbReference type="Proteomes" id="UP000683246"/>
    </source>
</evidence>
<dbReference type="Gene3D" id="1.10.10.630">
    <property type="entry name" value="DnaD domain-like"/>
    <property type="match status" value="2"/>
</dbReference>
<dbReference type="Pfam" id="PF07261">
    <property type="entry name" value="DnaB_2"/>
    <property type="match status" value="2"/>
</dbReference>
<dbReference type="SUPFAM" id="SSF158499">
    <property type="entry name" value="DnaD domain-like"/>
    <property type="match status" value="2"/>
</dbReference>
<evidence type="ECO:0000313" key="3">
    <source>
        <dbReference type="EMBL" id="QUI20838.1"/>
    </source>
</evidence>
<evidence type="ECO:0000256" key="1">
    <source>
        <dbReference type="ARBA" id="ARBA00093462"/>
    </source>
</evidence>
<name>A0A8J8MGE9_9FIRM</name>
<dbReference type="PANTHER" id="PTHR37293">
    <property type="entry name" value="PHAGE REPLICATION PROTEIN-RELATED"/>
    <property type="match status" value="1"/>
</dbReference>
<sequence>MHTINLYPQATYPFTLVPNTFIDTYLSKSNGDFVKIYLLLLRSMSKGMHTITTAFIADDLHLTETDVKRALKYWALHNVIALTYDDTGEITSIAFDDFKEENKQQEVSKPLHKEVALTKQKDVKLNLSTKPQYNMLEVDSFIGQQGYKQLIYITQKYLGKMLTQQDINTLIGFNDWLGLPFEVIELLIEYCVSNNHRNMSYIEKVAISWADEGINTVAKATYRIETFNSHYFKVMKALGIGDRQPTPKQIEYMKKWTDQYGLSVDIILEACHRTMETIHQPQFTYIDAILKNWQKNKVQSKQDIEKLDAIHHKKSDTKQPTTKDQTSKFVNYDQRTYNFDELEKKAMELLIKETNSTY</sequence>
<feature type="domain" description="DnaB/C C-terminal" evidence="2">
    <location>
        <begin position="153"/>
        <end position="221"/>
    </location>
</feature>
<keyword evidence="4" id="KW-1185">Reference proteome</keyword>
<dbReference type="Proteomes" id="UP000683246">
    <property type="component" value="Chromosome"/>
</dbReference>
<dbReference type="InterPro" id="IPR017019">
    <property type="entry name" value="DNA_replication_prd_bac"/>
</dbReference>
<protein>
    <submittedName>
        <fullName evidence="3">DnaD domain protein</fullName>
    </submittedName>
</protein>
<gene>
    <name evidence="3" type="ORF">HZI73_00275</name>
</gene>
<dbReference type="PANTHER" id="PTHR37293:SF5">
    <property type="entry name" value="DNA REPLICATION PROTEIN"/>
    <property type="match status" value="1"/>
</dbReference>